<dbReference type="Proteomes" id="UP000183868">
    <property type="component" value="Chromosome"/>
</dbReference>
<dbReference type="InParanoid" id="H1XW82"/>
<dbReference type="InterPro" id="IPR007485">
    <property type="entry name" value="LPS_assembly_LptE"/>
</dbReference>
<dbReference type="AlphaFoldDB" id="H1XW82"/>
<dbReference type="Proteomes" id="UP000004671">
    <property type="component" value="Chromosome"/>
</dbReference>
<dbReference type="RefSeq" id="WP_006930446.1">
    <property type="nucleotide sequence ID" value="NZ_CM001402.1"/>
</dbReference>
<keyword evidence="3" id="KW-1185">Reference proteome</keyword>
<dbReference type="eggNOG" id="COG2980">
    <property type="taxonomic scope" value="Bacteria"/>
</dbReference>
<evidence type="ECO:0000313" key="2">
    <source>
        <dbReference type="EMBL" id="EHO42987.1"/>
    </source>
</evidence>
<evidence type="ECO:0000313" key="1">
    <source>
        <dbReference type="EMBL" id="APF19042.1"/>
    </source>
</evidence>
<dbReference type="Pfam" id="PF04390">
    <property type="entry name" value="LptE"/>
    <property type="match status" value="1"/>
</dbReference>
<dbReference type="KEGG" id="caby:Cabys_2293"/>
<organism evidence="2 3">
    <name type="scientific">Caldithrix abyssi DSM 13497</name>
    <dbReference type="NCBI Taxonomy" id="880073"/>
    <lineage>
        <taxon>Bacteria</taxon>
        <taxon>Pseudomonadati</taxon>
        <taxon>Calditrichota</taxon>
        <taxon>Calditrichia</taxon>
        <taxon>Calditrichales</taxon>
        <taxon>Calditrichaceae</taxon>
        <taxon>Caldithrix</taxon>
    </lineage>
</organism>
<dbReference type="PaxDb" id="880073-Calab_3384"/>
<dbReference type="STRING" id="880073.Cabys_2293"/>
<name>H1XW82_CALAY</name>
<dbReference type="HOGENOM" id="CLU_114082_0_3_0"/>
<dbReference type="GO" id="GO:0043165">
    <property type="term" value="P:Gram-negative-bacterium-type cell outer membrane assembly"/>
    <property type="evidence" value="ECO:0007669"/>
    <property type="project" value="InterPro"/>
</dbReference>
<protein>
    <submittedName>
        <fullName evidence="1">Lipopolysaccharide-assembly</fullName>
    </submittedName>
</protein>
<evidence type="ECO:0000313" key="4">
    <source>
        <dbReference type="Proteomes" id="UP000183868"/>
    </source>
</evidence>
<dbReference type="EMBL" id="CM001402">
    <property type="protein sequence ID" value="EHO42987.1"/>
    <property type="molecule type" value="Genomic_DNA"/>
</dbReference>
<dbReference type="GO" id="GO:0019867">
    <property type="term" value="C:outer membrane"/>
    <property type="evidence" value="ECO:0007669"/>
    <property type="project" value="InterPro"/>
</dbReference>
<accession>H1XW82</accession>
<proteinExistence type="predicted"/>
<reference evidence="1 4" key="2">
    <citation type="submission" date="2016-11" db="EMBL/GenBank/DDBJ databases">
        <title>Genomic analysis of Caldithrix abyssi and proposal of a novel bacterial phylum Caldithrichaeota.</title>
        <authorList>
            <person name="Kublanov I."/>
            <person name="Sigalova O."/>
            <person name="Gavrilov S."/>
            <person name="Lebedinsky A."/>
            <person name="Ivanova N."/>
            <person name="Daum C."/>
            <person name="Reddy T."/>
            <person name="Klenk H.P."/>
            <person name="Goker M."/>
            <person name="Reva O."/>
            <person name="Miroshnichenko M."/>
            <person name="Kyprides N."/>
            <person name="Woyke T."/>
            <person name="Gelfand M."/>
        </authorList>
    </citation>
    <scope>NUCLEOTIDE SEQUENCE [LARGE SCALE GENOMIC DNA]</scope>
    <source>
        <strain evidence="1 4">LF13</strain>
    </source>
</reference>
<reference evidence="2 3" key="1">
    <citation type="submission" date="2011-09" db="EMBL/GenBank/DDBJ databases">
        <title>The permanent draft genome of Caldithrix abyssi DSM 13497.</title>
        <authorList>
            <consortium name="US DOE Joint Genome Institute (JGI-PGF)"/>
            <person name="Lucas S."/>
            <person name="Han J."/>
            <person name="Lapidus A."/>
            <person name="Bruce D."/>
            <person name="Goodwin L."/>
            <person name="Pitluck S."/>
            <person name="Peters L."/>
            <person name="Kyrpides N."/>
            <person name="Mavromatis K."/>
            <person name="Ivanova N."/>
            <person name="Mikhailova N."/>
            <person name="Chertkov O."/>
            <person name="Detter J.C."/>
            <person name="Tapia R."/>
            <person name="Han C."/>
            <person name="Land M."/>
            <person name="Hauser L."/>
            <person name="Markowitz V."/>
            <person name="Cheng J.-F."/>
            <person name="Hugenholtz P."/>
            <person name="Woyke T."/>
            <person name="Wu D."/>
            <person name="Spring S."/>
            <person name="Brambilla E."/>
            <person name="Klenk H.-P."/>
            <person name="Eisen J.A."/>
        </authorList>
    </citation>
    <scope>NUCLEOTIDE SEQUENCE [LARGE SCALE GENOMIC DNA]</scope>
    <source>
        <strain evidence="2 3">DSM 13497</strain>
    </source>
</reference>
<dbReference type="EMBL" id="CP018099">
    <property type="protein sequence ID" value="APF19042.1"/>
    <property type="molecule type" value="Genomic_DNA"/>
</dbReference>
<sequence length="188" mass="20772">MSAQKSGSHHLKRGMVSEKTMMFKRSLGFGLFIILAVFFVSSCGYYSFKGSLPSYIESIAIPLFDNQTPDPGVPETLNQLLTTEFIKDNTLKVVDESKADLILSGVILPIRLQPAVVREGEEVAEDKLIVSIKVKCEDVKTSKVLFNKTFQQYSPLDATAGLEEREQAINDALQLIAEDILNATLGAW</sequence>
<evidence type="ECO:0000313" key="3">
    <source>
        <dbReference type="Proteomes" id="UP000004671"/>
    </source>
</evidence>
<gene>
    <name evidence="1" type="ORF">Cabys_2293</name>
    <name evidence="2" type="ORF">Calab_3384</name>
</gene>